<evidence type="ECO:0000256" key="1">
    <source>
        <dbReference type="SAM" id="MobiDB-lite"/>
    </source>
</evidence>
<keyword evidence="2" id="KW-0378">Hydrolase</keyword>
<proteinExistence type="predicted"/>
<evidence type="ECO:0000313" key="2">
    <source>
        <dbReference type="EMBL" id="EUA23348.1"/>
    </source>
</evidence>
<organism evidence="2">
    <name type="scientific">Mycobacterium xenopi 4042</name>
    <dbReference type="NCBI Taxonomy" id="1299334"/>
    <lineage>
        <taxon>Bacteria</taxon>
        <taxon>Bacillati</taxon>
        <taxon>Actinomycetota</taxon>
        <taxon>Actinomycetes</taxon>
        <taxon>Mycobacteriales</taxon>
        <taxon>Mycobacteriaceae</taxon>
        <taxon>Mycobacterium</taxon>
    </lineage>
</organism>
<gene>
    <name evidence="2" type="primary">glpQ</name>
    <name evidence="2" type="ORF">I553_5726</name>
</gene>
<dbReference type="AlphaFoldDB" id="X7ZXA7"/>
<feature type="compositionally biased region" description="Low complexity" evidence="1">
    <location>
        <begin position="100"/>
        <end position="111"/>
    </location>
</feature>
<dbReference type="PATRIC" id="fig|1299334.3.peg.7667"/>
<dbReference type="EMBL" id="JAOB01000069">
    <property type="protein sequence ID" value="EUA23348.1"/>
    <property type="molecule type" value="Genomic_DNA"/>
</dbReference>
<feature type="region of interest" description="Disordered" evidence="1">
    <location>
        <begin position="100"/>
        <end position="129"/>
    </location>
</feature>
<name>X7ZXA7_MYCXE</name>
<accession>X7ZXA7</accession>
<reference evidence="2" key="1">
    <citation type="submission" date="2014-01" db="EMBL/GenBank/DDBJ databases">
        <authorList>
            <person name="Brown-Elliot B."/>
            <person name="Wallace R."/>
            <person name="Lenaerts A."/>
            <person name="Ordway D."/>
            <person name="DeGroote M.A."/>
            <person name="Parker T."/>
            <person name="Sizemore C."/>
            <person name="Tallon L.J."/>
            <person name="Sadzewicz L.K."/>
            <person name="Sengamalay N."/>
            <person name="Fraser C.M."/>
            <person name="Hine E."/>
            <person name="Shefchek K.A."/>
            <person name="Das S.P."/>
            <person name="Tettelin H."/>
        </authorList>
    </citation>
    <scope>NUCLEOTIDE SEQUENCE [LARGE SCALE GENOMIC DNA]</scope>
    <source>
        <strain evidence="2">4042</strain>
    </source>
</reference>
<dbReference type="GO" id="GO:0008889">
    <property type="term" value="F:glycerophosphodiester phosphodiesterase activity"/>
    <property type="evidence" value="ECO:0007669"/>
    <property type="project" value="UniProtKB-EC"/>
</dbReference>
<dbReference type="EC" id="3.1.4.46" evidence="2"/>
<protein>
    <submittedName>
        <fullName evidence="2">Glycerophosphodiester phosphodiesterase domain protein</fullName>
        <ecNumber evidence="2">3.1.4.46</ecNumber>
    </submittedName>
</protein>
<comment type="caution">
    <text evidence="2">The sequence shown here is derived from an EMBL/GenBank/DDBJ whole genome shotgun (WGS) entry which is preliminary data.</text>
</comment>
<sequence>MPRWPPVWCSPKSPASAADSLAAMLAGSARSCWRWRSHWALRSRRQPHRPPASMWWRIAAVPVRRPRNRCARSPNHLSLGLAHWNSTLASPRTINLWCGTTRRSSPASAPTPRRRSPATRNIPTSESWCTNSPWRKSACLTAANCSASSRMRKLCGATRSQPCLMSSR</sequence>